<evidence type="ECO:0000256" key="7">
    <source>
        <dbReference type="SAM" id="Phobius"/>
    </source>
</evidence>
<dbReference type="PROSITE" id="PS01187">
    <property type="entry name" value="EGF_CA"/>
    <property type="match status" value="1"/>
</dbReference>
<feature type="disulfide bond" evidence="6">
    <location>
        <begin position="7"/>
        <end position="16"/>
    </location>
</feature>
<feature type="transmembrane region" description="Helical" evidence="7">
    <location>
        <begin position="112"/>
        <end position="135"/>
    </location>
</feature>
<dbReference type="PANTHER" id="PTHR12916">
    <property type="entry name" value="CYTOCHROME C OXIDASE POLYPEPTIDE VIC-2"/>
    <property type="match status" value="1"/>
</dbReference>
<keyword evidence="10" id="KW-1185">Reference proteome</keyword>
<dbReference type="GO" id="GO:0005509">
    <property type="term" value="F:calcium ion binding"/>
    <property type="evidence" value="ECO:0007669"/>
    <property type="project" value="InterPro"/>
</dbReference>
<dbReference type="GO" id="GO:0045597">
    <property type="term" value="P:positive regulation of cell differentiation"/>
    <property type="evidence" value="ECO:0007669"/>
    <property type="project" value="UniProtKB-ARBA"/>
</dbReference>
<dbReference type="FunFam" id="2.10.25.10:FF:000472">
    <property type="entry name" value="Uncharacterized protein, isoform A"/>
    <property type="match status" value="1"/>
</dbReference>
<feature type="disulfide bond" evidence="6">
    <location>
        <begin position="83"/>
        <end position="92"/>
    </location>
</feature>
<keyword evidence="7" id="KW-0812">Transmembrane</keyword>
<organism evidence="9 10">
    <name type="scientific">Xiphophorus couchianus</name>
    <name type="common">Monterrey platyfish</name>
    <dbReference type="NCBI Taxonomy" id="32473"/>
    <lineage>
        <taxon>Eukaryota</taxon>
        <taxon>Metazoa</taxon>
        <taxon>Chordata</taxon>
        <taxon>Craniata</taxon>
        <taxon>Vertebrata</taxon>
        <taxon>Euteleostomi</taxon>
        <taxon>Actinopterygii</taxon>
        <taxon>Neopterygii</taxon>
        <taxon>Teleostei</taxon>
        <taxon>Neoteleostei</taxon>
        <taxon>Acanthomorphata</taxon>
        <taxon>Ovalentaria</taxon>
        <taxon>Atherinomorphae</taxon>
        <taxon>Cyprinodontiformes</taxon>
        <taxon>Poeciliidae</taxon>
        <taxon>Poeciliinae</taxon>
        <taxon>Xiphophorus</taxon>
    </lineage>
</organism>
<dbReference type="Pfam" id="PF12661">
    <property type="entry name" value="hEGF"/>
    <property type="match status" value="1"/>
</dbReference>
<dbReference type="Proteomes" id="UP000261380">
    <property type="component" value="Unplaced"/>
</dbReference>
<dbReference type="PROSITE" id="PS01186">
    <property type="entry name" value="EGF_2"/>
    <property type="match status" value="3"/>
</dbReference>
<comment type="caution">
    <text evidence="6">Lacks conserved residue(s) required for the propagation of feature annotation.</text>
</comment>
<dbReference type="InterPro" id="IPR013032">
    <property type="entry name" value="EGF-like_CS"/>
</dbReference>
<keyword evidence="3" id="KW-0677">Repeat</keyword>
<feature type="domain" description="EGF-like" evidence="8">
    <location>
        <begin position="19"/>
        <end position="55"/>
    </location>
</feature>
<dbReference type="PANTHER" id="PTHR12916:SF9">
    <property type="entry name" value="NEUROGENIC LOCUS NOTCH HOMOLOG PROTEIN 1-RELATED"/>
    <property type="match status" value="1"/>
</dbReference>
<dbReference type="Gene3D" id="2.10.25.10">
    <property type="entry name" value="Laminin"/>
    <property type="match status" value="3"/>
</dbReference>
<reference evidence="9" key="2">
    <citation type="submission" date="2025-09" db="UniProtKB">
        <authorList>
            <consortium name="Ensembl"/>
        </authorList>
    </citation>
    <scope>IDENTIFICATION</scope>
</reference>
<sequence length="167" mass="17691">IRVVCQCRSGFTGTLCETNIDDCAGNPCRNAGTCLDGINDFSCSCTLGFSGKDCSARTSPCDFFPCSNGGRCYTHFSGPVCQCPPGFMGARCEYSFSIPSPRPPDGGDASPALIAAVALGLVTLSLLVCAAIHVLRQLRRGRKLAVMSRSVKNDLETVNNRSAVIER</sequence>
<evidence type="ECO:0000313" key="9">
    <source>
        <dbReference type="Ensembl" id="ENSXCOP00000017447.1"/>
    </source>
</evidence>
<evidence type="ECO:0000256" key="3">
    <source>
        <dbReference type="ARBA" id="ARBA00022737"/>
    </source>
</evidence>
<dbReference type="SMART" id="SM00179">
    <property type="entry name" value="EGF_CA"/>
    <property type="match status" value="2"/>
</dbReference>
<dbReference type="STRING" id="32473.ENSXCOP00000017447"/>
<evidence type="ECO:0000256" key="6">
    <source>
        <dbReference type="PROSITE-ProRule" id="PRU00076"/>
    </source>
</evidence>
<evidence type="ECO:0000256" key="5">
    <source>
        <dbReference type="ARBA" id="ARBA00023180"/>
    </source>
</evidence>
<name>A0A3B5M229_9TELE</name>
<keyword evidence="5" id="KW-0325">Glycoprotein</keyword>
<evidence type="ECO:0000259" key="8">
    <source>
        <dbReference type="PROSITE" id="PS50026"/>
    </source>
</evidence>
<keyword evidence="1 6" id="KW-0245">EGF-like domain</keyword>
<dbReference type="GO" id="GO:1901222">
    <property type="term" value="P:regulation of non-canonical NF-kappaB signal transduction"/>
    <property type="evidence" value="ECO:0007669"/>
    <property type="project" value="UniProtKB-ARBA"/>
</dbReference>
<dbReference type="CDD" id="cd00054">
    <property type="entry name" value="EGF_CA"/>
    <property type="match status" value="2"/>
</dbReference>
<dbReference type="PROSITE" id="PS00010">
    <property type="entry name" value="ASX_HYDROXYL"/>
    <property type="match status" value="1"/>
</dbReference>
<keyword evidence="7" id="KW-0472">Membrane</keyword>
<dbReference type="PRINTS" id="PR00010">
    <property type="entry name" value="EGFBLOOD"/>
</dbReference>
<dbReference type="GeneTree" id="ENSGT00940000164418"/>
<dbReference type="PROSITE" id="PS00022">
    <property type="entry name" value="EGF_1"/>
    <property type="match status" value="3"/>
</dbReference>
<feature type="domain" description="EGF-like" evidence="8">
    <location>
        <begin position="1"/>
        <end position="17"/>
    </location>
</feature>
<feature type="domain" description="EGF-like" evidence="8">
    <location>
        <begin position="57"/>
        <end position="93"/>
    </location>
</feature>
<dbReference type="PROSITE" id="PS50026">
    <property type="entry name" value="EGF_3"/>
    <property type="match status" value="3"/>
</dbReference>
<dbReference type="GO" id="GO:0005112">
    <property type="term" value="F:Notch binding"/>
    <property type="evidence" value="ECO:0007669"/>
    <property type="project" value="TreeGrafter"/>
</dbReference>
<evidence type="ECO:0000256" key="1">
    <source>
        <dbReference type="ARBA" id="ARBA00022536"/>
    </source>
</evidence>
<dbReference type="GO" id="GO:0016020">
    <property type="term" value="C:membrane"/>
    <property type="evidence" value="ECO:0007669"/>
    <property type="project" value="UniProtKB-ARBA"/>
</dbReference>
<evidence type="ECO:0000256" key="2">
    <source>
        <dbReference type="ARBA" id="ARBA00022729"/>
    </source>
</evidence>
<keyword evidence="7" id="KW-1133">Transmembrane helix</keyword>
<keyword evidence="4 6" id="KW-1015">Disulfide bond</keyword>
<dbReference type="GO" id="GO:0007219">
    <property type="term" value="P:Notch signaling pathway"/>
    <property type="evidence" value="ECO:0007669"/>
    <property type="project" value="TreeGrafter"/>
</dbReference>
<proteinExistence type="predicted"/>
<feature type="disulfide bond" evidence="6">
    <location>
        <begin position="45"/>
        <end position="54"/>
    </location>
</feature>
<dbReference type="InterPro" id="IPR000742">
    <property type="entry name" value="EGF"/>
</dbReference>
<keyword evidence="2" id="KW-0732">Signal</keyword>
<dbReference type="InterPro" id="IPR001881">
    <property type="entry name" value="EGF-like_Ca-bd_dom"/>
</dbReference>
<dbReference type="InterPro" id="IPR018097">
    <property type="entry name" value="EGF_Ca-bd_CS"/>
</dbReference>
<dbReference type="GO" id="GO:0060218">
    <property type="term" value="P:hematopoietic stem cell differentiation"/>
    <property type="evidence" value="ECO:0007669"/>
    <property type="project" value="UniProtKB-ARBA"/>
</dbReference>
<reference evidence="9" key="1">
    <citation type="submission" date="2025-08" db="UniProtKB">
        <authorList>
            <consortium name="Ensembl"/>
        </authorList>
    </citation>
    <scope>IDENTIFICATION</scope>
</reference>
<evidence type="ECO:0000313" key="10">
    <source>
        <dbReference type="Proteomes" id="UP000261380"/>
    </source>
</evidence>
<dbReference type="SMART" id="SM00181">
    <property type="entry name" value="EGF"/>
    <property type="match status" value="2"/>
</dbReference>
<dbReference type="AlphaFoldDB" id="A0A3B5M229"/>
<dbReference type="SUPFAM" id="SSF57196">
    <property type="entry name" value="EGF/Laminin"/>
    <property type="match status" value="2"/>
</dbReference>
<dbReference type="Pfam" id="PF00008">
    <property type="entry name" value="EGF"/>
    <property type="match status" value="1"/>
</dbReference>
<protein>
    <recommendedName>
        <fullName evidence="8">EGF-like domain-containing protein</fullName>
    </recommendedName>
</protein>
<dbReference type="Ensembl" id="ENSXCOT00000017669.1">
    <property type="protein sequence ID" value="ENSXCOP00000017447.1"/>
    <property type="gene ID" value="ENSXCOG00000013160.1"/>
</dbReference>
<evidence type="ECO:0000256" key="4">
    <source>
        <dbReference type="ARBA" id="ARBA00023157"/>
    </source>
</evidence>
<dbReference type="InterPro" id="IPR000152">
    <property type="entry name" value="EGF-type_Asp/Asn_hydroxyl_site"/>
</dbReference>
<accession>A0A3B5M229</accession>